<name>A0A6A3K3A2_9STRA</name>
<sequence>MLAARRVGVGAWSPGGPRQLTPKLPPYVKSLLHLPPRPPARLRLFLAPRPDLQPLYVVPSRFFSKLRDPKALSANARARDNLRLQQRTPDDEDAVFQDTQAKDGATLSEVLEYALGKRVGEAPKAFNAAMAAASKEKQHAAVLRVSEALPGGHYKANPWKFLTALDAAVRLRQKKRVFEILDEVEASEVKDDNIYGRVVGAACITKQHELVCEILDYMLANGVDTTGAYVSAQRIAFKSGRCTRLVCMIDYRASSRLCGKKDDMQRDAGLPKTPTAVFSRAVGVAVLTNQPQLVLDVFDFIARTDMDASTAYVTAIRTAFKSKQYDFVFDILRKMTDNGVDASELYSHVVMSFNKLEYYDQVLRAFKGMRECGYEGGEDIVKTAVQAANKRDRHDDVMAICNHDGRQYTSALVAAVRLKQKKRVFEILDEVKSNEVEDDNMYGRAANGVACTSAYVGARRVAFKSGEYDFVLQLLRRMKTHGMDPTDGYKHHLISLHKANLHDRVQSVFESMRKAGGVCDEKMYDIAVDSAIRVNNHDLVMSILDDMKRDAGLSKSLSEVFCCSVGVAVSTNQHQLVLDMFDFMAHTDIDASAAYVTAIRSAFKSKQYDFVFDILRKMTENGVDASEEYSHAVMLFSKLECYDRAFKAMRELGYSPTEQYKHQIRSLHKAGLHDRLLSVFETMRNAEKGFCDEDVYGSAVDSAIRVKNHDLVMSILDDMKRNAGLSKTPTAVFSRAVGVAVLTNQPQLVLDVFDFIARTDMDASTAYVTAIRTAFKSKQYDFVFDILRKMTDNGVDASELYSHVVMSFNKLEYYDQVLRAFKGMRECGYEGGEDIVKTAVQAANKRDRHDDVMAICNHDGRQYTSALVAAVRLKQKKRVFEILDEVKSNEVEDDNMYGRAANGVACTSAYVGARRVAFKSGEYDFVLQLLRRMKTHGMDPTDGYKHHLISLHKANLHDRVQSVFESMRKAGGVCDEKMYDIAVDSAIRVNNHDLVMSILDDMKRDAGLSKSLSEVFCCSVGVAVSTNQHQLVLDMFDFMAHTDIDASAAYVTAIRSAFKSKQYDFVFDILRKMTENGVDASEEYSHAVMLFSKLECYDRAFKAMRELGYSPTEQYKHQIRSLHKAGLHDRLLSVFETMRNAEKGFCDEDVYGSAVDSAIRVKNHDLVMSILDDMKRNAGLSKTPTAVFSRAVGVAVLTNQPKLVWDVFDFMARTDMDASAAYVTAIRTAFKSTQYDFVFDILRKMTENGVDASEEYSHAVMSFSKLECYDQVLRAFKAMRELGYGQEKVLCTNALRAATKLDRHDDVIAICNGLNGKPSVTTPLHSHALEQAHSTNKQALVDSILESIKKSTTGAE</sequence>
<dbReference type="EMBL" id="QXFU01001550">
    <property type="protein sequence ID" value="KAE9000077.1"/>
    <property type="molecule type" value="Genomic_DNA"/>
</dbReference>
<accession>A0A6A3K3A2</accession>
<dbReference type="OrthoDB" id="185373at2759"/>
<protein>
    <recommendedName>
        <fullName evidence="5">Pentacotripeptide-repeat region of PRORP domain-containing protein</fullName>
    </recommendedName>
</protein>
<proteinExistence type="predicted"/>
<reference evidence="3 4" key="1">
    <citation type="submission" date="2018-09" db="EMBL/GenBank/DDBJ databases">
        <title>Genomic investigation of the strawberry pathogen Phytophthora fragariae indicates pathogenicity is determined by transcriptional variation in three key races.</title>
        <authorList>
            <person name="Adams T.M."/>
            <person name="Armitage A.D."/>
            <person name="Sobczyk M.K."/>
            <person name="Bates H.J."/>
            <person name="Dunwell J.M."/>
            <person name="Nellist C.F."/>
            <person name="Harrison R.J."/>
        </authorList>
    </citation>
    <scope>NUCLEOTIDE SEQUENCE [LARGE SCALE GENOMIC DNA]</scope>
    <source>
        <strain evidence="3 4">SCRP324</strain>
    </source>
</reference>
<dbReference type="PANTHER" id="PTHR47447">
    <property type="entry name" value="OS03G0856100 PROTEIN"/>
    <property type="match status" value="1"/>
</dbReference>
<dbReference type="Gene3D" id="1.25.40.10">
    <property type="entry name" value="Tetratricopeptide repeat domain"/>
    <property type="match status" value="5"/>
</dbReference>
<comment type="caution">
    <text evidence="3">The sequence shown here is derived from an EMBL/GenBank/DDBJ whole genome shotgun (WGS) entry which is preliminary data.</text>
</comment>
<evidence type="ECO:0000313" key="4">
    <source>
        <dbReference type="Proteomes" id="UP000435112"/>
    </source>
</evidence>
<keyword evidence="1" id="KW-0677">Repeat</keyword>
<dbReference type="Proteomes" id="UP000435112">
    <property type="component" value="Unassembled WGS sequence"/>
</dbReference>
<evidence type="ECO:0000313" key="3">
    <source>
        <dbReference type="EMBL" id="KAE9000077.1"/>
    </source>
</evidence>
<gene>
    <name evidence="3" type="ORF">PR002_g18277</name>
</gene>
<feature type="region of interest" description="Disordered" evidence="2">
    <location>
        <begin position="1"/>
        <end position="20"/>
    </location>
</feature>
<dbReference type="PANTHER" id="PTHR47447:SF24">
    <property type="entry name" value="PENTATRICOPEPTIDE REPEAT-CONTAINING PROTEIN"/>
    <property type="match status" value="1"/>
</dbReference>
<organism evidence="3 4">
    <name type="scientific">Phytophthora rubi</name>
    <dbReference type="NCBI Taxonomy" id="129364"/>
    <lineage>
        <taxon>Eukaryota</taxon>
        <taxon>Sar</taxon>
        <taxon>Stramenopiles</taxon>
        <taxon>Oomycota</taxon>
        <taxon>Peronosporomycetes</taxon>
        <taxon>Peronosporales</taxon>
        <taxon>Peronosporaceae</taxon>
        <taxon>Phytophthora</taxon>
    </lineage>
</organism>
<evidence type="ECO:0000256" key="2">
    <source>
        <dbReference type="SAM" id="MobiDB-lite"/>
    </source>
</evidence>
<dbReference type="InterPro" id="IPR011990">
    <property type="entry name" value="TPR-like_helical_dom_sf"/>
</dbReference>
<evidence type="ECO:0008006" key="5">
    <source>
        <dbReference type="Google" id="ProtNLM"/>
    </source>
</evidence>
<evidence type="ECO:0000256" key="1">
    <source>
        <dbReference type="ARBA" id="ARBA00022737"/>
    </source>
</evidence>